<dbReference type="PANTHER" id="PTHR13696:SF52">
    <property type="entry name" value="PARA FAMILY PROTEIN CT_582"/>
    <property type="match status" value="1"/>
</dbReference>
<keyword evidence="3" id="KW-1185">Reference proteome</keyword>
<sequence length="464" mass="52627">MIEPYVVTVSSEKGGVGKTTLATNLAIYLKALNEELPVTLFSFDNHFSVDRMFRIGRGAPKGDIMDLLAGRPVDQLLELGEYGVQFIPSSRKLEAVAHQVRDRDLLARALAGSSIRGIVIIDTRPTLDIFTQNALFAADRVIVPVKDTPSLENCRHLYDFFEEQGLSKRALRLLPCLIDSRVRFDGPFKNAYQLLKGYAINRGYKCLEGYIAKSPKVESLNTNPEGKIHPVLTHGRGTRVHVQFAHLARQVYICAKEASERRLQQVRQDIEHQERKRDADFLGRRARIAPDCLICGRPLVHHNTMEPAGYFCITSDHEIAGFLDEECFSTLVFRHCYNAQKKISPADPLIDLFRESALRSYFVLSHAGDASLMFHRFDEEGFEISSKSIALRKHESRFLPKEPSALYSLACRTLFDGETPVRKRFVFIRRINSEFPEEILLNDPFNRLDAAMRHIGARLPVSPD</sequence>
<dbReference type="InterPro" id="IPR025669">
    <property type="entry name" value="AAA_dom"/>
</dbReference>
<protein>
    <recommendedName>
        <fullName evidence="1">AAA domain-containing protein</fullName>
    </recommendedName>
</protein>
<dbReference type="STRING" id="29542.A6070_06795"/>
<feature type="domain" description="AAA" evidence="1">
    <location>
        <begin position="6"/>
        <end position="147"/>
    </location>
</feature>
<dbReference type="CDD" id="cd02042">
    <property type="entry name" value="ParAB_family"/>
    <property type="match status" value="1"/>
</dbReference>
<gene>
    <name evidence="2" type="ORF">A7E75_12780</name>
</gene>
<dbReference type="Pfam" id="PF13614">
    <property type="entry name" value="AAA_31"/>
    <property type="match status" value="1"/>
</dbReference>
<accession>A0A1L3GIM6</accession>
<dbReference type="SUPFAM" id="SSF52540">
    <property type="entry name" value="P-loop containing nucleoside triphosphate hydrolases"/>
    <property type="match status" value="1"/>
</dbReference>
<dbReference type="PANTHER" id="PTHR13696">
    <property type="entry name" value="P-LOOP CONTAINING NUCLEOSIDE TRIPHOSPHATE HYDROLASE"/>
    <property type="match status" value="1"/>
</dbReference>
<evidence type="ECO:0000313" key="2">
    <source>
        <dbReference type="EMBL" id="APG25786.1"/>
    </source>
</evidence>
<dbReference type="RefSeq" id="WP_072287629.1">
    <property type="nucleotide sequence ID" value="NZ_CP015455.1"/>
</dbReference>
<dbReference type="Gene3D" id="3.40.50.300">
    <property type="entry name" value="P-loop containing nucleotide triphosphate hydrolases"/>
    <property type="match status" value="1"/>
</dbReference>
<dbReference type="InterPro" id="IPR050678">
    <property type="entry name" value="DNA_Partitioning_ATPase"/>
</dbReference>
<proteinExistence type="predicted"/>
<dbReference type="OrthoDB" id="5390139at2"/>
<name>A0A1L3GIM6_SYNAC</name>
<evidence type="ECO:0000259" key="1">
    <source>
        <dbReference type="Pfam" id="PF13614"/>
    </source>
</evidence>
<reference evidence="2 3" key="1">
    <citation type="journal article" date="2017" name="Genome Announc.">
        <title>Complete Genome Sequences of Two Acetylene-Fermenting Pelobacter acetylenicus Strains.</title>
        <authorList>
            <person name="Sutton J.M."/>
            <person name="Baesman S.M."/>
            <person name="Fierst J.L."/>
            <person name="Poret-Peterson A.T."/>
            <person name="Oremland R.S."/>
            <person name="Dunlap D.S."/>
            <person name="Akob D.M."/>
        </authorList>
    </citation>
    <scope>NUCLEOTIDE SEQUENCE [LARGE SCALE GENOMIC DNA]</scope>
    <source>
        <strain evidence="2 3">DSM 3247</strain>
    </source>
</reference>
<dbReference type="KEGG" id="pace:A6070_06795"/>
<dbReference type="AlphaFoldDB" id="A0A1L3GIM6"/>
<dbReference type="EMBL" id="CP015518">
    <property type="protein sequence ID" value="APG25786.1"/>
    <property type="molecule type" value="Genomic_DNA"/>
</dbReference>
<dbReference type="InterPro" id="IPR027417">
    <property type="entry name" value="P-loop_NTPase"/>
</dbReference>
<dbReference type="Proteomes" id="UP000182264">
    <property type="component" value="Chromosome"/>
</dbReference>
<organism evidence="2 3">
    <name type="scientific">Syntrophotalea acetylenica</name>
    <name type="common">Pelobacter acetylenicus</name>
    <dbReference type="NCBI Taxonomy" id="29542"/>
    <lineage>
        <taxon>Bacteria</taxon>
        <taxon>Pseudomonadati</taxon>
        <taxon>Thermodesulfobacteriota</taxon>
        <taxon>Desulfuromonadia</taxon>
        <taxon>Desulfuromonadales</taxon>
        <taxon>Syntrophotaleaceae</taxon>
        <taxon>Syntrophotalea</taxon>
    </lineage>
</organism>
<evidence type="ECO:0000313" key="3">
    <source>
        <dbReference type="Proteomes" id="UP000182264"/>
    </source>
</evidence>